<evidence type="ECO:0000313" key="6">
    <source>
        <dbReference type="EMBL" id="OII75573.1"/>
    </source>
</evidence>
<accession>A0A1J4MRR4</accession>
<dbReference type="PANTHER" id="PTHR13778:SF47">
    <property type="entry name" value="LIPOPOLYSACCHARIDE 1,3-GALACTOSYLTRANSFERASE"/>
    <property type="match status" value="1"/>
</dbReference>
<keyword evidence="4" id="KW-0479">Metal-binding</keyword>
<evidence type="ECO:0000256" key="1">
    <source>
        <dbReference type="ARBA" id="ARBA00006351"/>
    </source>
</evidence>
<dbReference type="PANTHER" id="PTHR13778">
    <property type="entry name" value="GLYCOSYLTRANSFERASE 8 DOMAIN-CONTAINING PROTEIN"/>
    <property type="match status" value="1"/>
</dbReference>
<dbReference type="Pfam" id="PF01501">
    <property type="entry name" value="Glyco_transf_8"/>
    <property type="match status" value="1"/>
</dbReference>
<reference evidence="6 7" key="1">
    <citation type="submission" date="2016-10" db="EMBL/GenBank/DDBJ databases">
        <title>Reductive evolution of mitochondrial metabolism and differential evolution of invasion-related proteins in Cryptosporidium.</title>
        <authorList>
            <person name="Liu S."/>
            <person name="Roellig D.M."/>
            <person name="Guo Y."/>
            <person name="Li N."/>
            <person name="Frace M.A."/>
            <person name="Tang K."/>
            <person name="Zhang L."/>
            <person name="Feng Y."/>
            <person name="Xiao L."/>
        </authorList>
    </citation>
    <scope>NUCLEOTIDE SEQUENCE [LARGE SCALE GENOMIC DNA]</scope>
    <source>
        <strain evidence="6">39726</strain>
    </source>
</reference>
<evidence type="ECO:0000256" key="2">
    <source>
        <dbReference type="ARBA" id="ARBA00022676"/>
    </source>
</evidence>
<protein>
    <submittedName>
        <fullName evidence="6">Uncharacterized protein</fullName>
    </submittedName>
</protein>
<dbReference type="AlphaFoldDB" id="A0A1J4MRR4"/>
<proteinExistence type="inferred from homology"/>
<dbReference type="RefSeq" id="XP_028876580.1">
    <property type="nucleotide sequence ID" value="XM_029019106.1"/>
</dbReference>
<evidence type="ECO:0000313" key="7">
    <source>
        <dbReference type="Proteomes" id="UP000186176"/>
    </source>
</evidence>
<dbReference type="EMBL" id="LRBP01000001">
    <property type="protein sequence ID" value="OII75573.1"/>
    <property type="molecule type" value="Genomic_DNA"/>
</dbReference>
<dbReference type="GO" id="GO:0016757">
    <property type="term" value="F:glycosyltransferase activity"/>
    <property type="evidence" value="ECO:0007669"/>
    <property type="project" value="UniProtKB-KW"/>
</dbReference>
<dbReference type="Gene3D" id="3.90.550.10">
    <property type="entry name" value="Spore Coat Polysaccharide Biosynthesis Protein SpsA, Chain A"/>
    <property type="match status" value="1"/>
</dbReference>
<dbReference type="OrthoDB" id="6238971at2759"/>
<dbReference type="GeneID" id="39978885"/>
<keyword evidence="5" id="KW-0812">Transmembrane</keyword>
<keyword evidence="5" id="KW-0472">Membrane</keyword>
<keyword evidence="3" id="KW-0808">Transferase</keyword>
<sequence>MATLKQKISLVIVILSAIICISVPFIMGISSVKIFHRKNSSIFRSVNDTEGVKYDITFSSDKQVFPLFPTLLNSIYSNLGLEEYANVHIIVMPDVTPDEYSKLLKLNDNLGFSHKLTLMFYPFTYKLNYKQTLKHVSEATMCRLLLPEILDPRIDKILYVDTDAIINHSLRQLFKTEIKSECGIVARSSTNSNIINEWLKKDDLINYLQYNANRSFNAGVLLLSLNKLRRNHFVNNTLSLVQKWGINDQIALNFYCNGTYDELPMDYNFWAGRDDWKDSVRHKIVHFAGPDKPWKINYQPYEEQLLWYKYFLSYPQGEKMIPPLKPTYIFLLKYNNNLNNETLVIPEIILNSKKCRYMIHILAINYKGKHKENLEKQIKSYIKDDFWITYNFLNEQSDKYKDPDELVTQYALFKTPQILREYVERTFLVFDNIPNSQYLCKAERPLEPESTTTTQSHKYNDNIFGMDHGLDLSSFNGFDNNYSFNQQIETSGMTTTSTSTTYSSVDTTNSETNHINNRVVDLFNQISGINSDKLFWCIEILNHQLYYLNLQLLRLEKKRIEKIIKSNNIDPWEIFNSECYKIPTYNNDNIKSIQLEQIETIGTEPEKEDNFNSEINNNDIISNNVHIQNKLYF</sequence>
<evidence type="ECO:0000256" key="5">
    <source>
        <dbReference type="SAM" id="Phobius"/>
    </source>
</evidence>
<comment type="caution">
    <text evidence="6">The sequence shown here is derived from an EMBL/GenBank/DDBJ whole genome shotgun (WGS) entry which is preliminary data.</text>
</comment>
<keyword evidence="2" id="KW-0328">Glycosyltransferase</keyword>
<dbReference type="GO" id="GO:0046872">
    <property type="term" value="F:metal ion binding"/>
    <property type="evidence" value="ECO:0007669"/>
    <property type="project" value="UniProtKB-KW"/>
</dbReference>
<name>A0A1J4MRR4_9CRYT</name>
<dbReference type="Proteomes" id="UP000186176">
    <property type="component" value="Unassembled WGS sequence"/>
</dbReference>
<keyword evidence="5" id="KW-1133">Transmembrane helix</keyword>
<organism evidence="6 7">
    <name type="scientific">Cryptosporidium ubiquitum</name>
    <dbReference type="NCBI Taxonomy" id="857276"/>
    <lineage>
        <taxon>Eukaryota</taxon>
        <taxon>Sar</taxon>
        <taxon>Alveolata</taxon>
        <taxon>Apicomplexa</taxon>
        <taxon>Conoidasida</taxon>
        <taxon>Coccidia</taxon>
        <taxon>Eucoccidiorida</taxon>
        <taxon>Eimeriorina</taxon>
        <taxon>Cryptosporidiidae</taxon>
        <taxon>Cryptosporidium</taxon>
    </lineage>
</organism>
<dbReference type="InterPro" id="IPR050748">
    <property type="entry name" value="Glycosyltrans_8_dom-fam"/>
</dbReference>
<dbReference type="VEuPathDB" id="CryptoDB:cubi_02094"/>
<gene>
    <name evidence="6" type="ORF">cubi_02094</name>
</gene>
<feature type="transmembrane region" description="Helical" evidence="5">
    <location>
        <begin position="12"/>
        <end position="35"/>
    </location>
</feature>
<comment type="similarity">
    <text evidence="1">Belongs to the glycosyltransferase 8 family.</text>
</comment>
<evidence type="ECO:0000256" key="4">
    <source>
        <dbReference type="ARBA" id="ARBA00022723"/>
    </source>
</evidence>
<dbReference type="InterPro" id="IPR029044">
    <property type="entry name" value="Nucleotide-diphossugar_trans"/>
</dbReference>
<keyword evidence="7" id="KW-1185">Reference proteome</keyword>
<dbReference type="SUPFAM" id="SSF53448">
    <property type="entry name" value="Nucleotide-diphospho-sugar transferases"/>
    <property type="match status" value="1"/>
</dbReference>
<dbReference type="InterPro" id="IPR002495">
    <property type="entry name" value="Glyco_trans_8"/>
</dbReference>
<evidence type="ECO:0000256" key="3">
    <source>
        <dbReference type="ARBA" id="ARBA00022679"/>
    </source>
</evidence>